<name>A0A146KF34_9EUKA</name>
<protein>
    <submittedName>
        <fullName evidence="1">Leucine rich repeats-containing protein</fullName>
    </submittedName>
</protein>
<evidence type="ECO:0000313" key="1">
    <source>
        <dbReference type="EMBL" id="JAP95400.1"/>
    </source>
</evidence>
<dbReference type="SUPFAM" id="SSF52058">
    <property type="entry name" value="L domain-like"/>
    <property type="match status" value="1"/>
</dbReference>
<dbReference type="AlphaFoldDB" id="A0A146KF34"/>
<reference evidence="1" key="1">
    <citation type="submission" date="2015-07" db="EMBL/GenBank/DDBJ databases">
        <title>Adaptation to a free-living lifestyle via gene acquisitions in the diplomonad Trepomonas sp. PC1.</title>
        <authorList>
            <person name="Xu F."/>
            <person name="Jerlstrom-Hultqvist J."/>
            <person name="Kolisko M."/>
            <person name="Simpson A.G.B."/>
            <person name="Roger A.J."/>
            <person name="Svard S.G."/>
            <person name="Andersson J.O."/>
        </authorList>
    </citation>
    <scope>NUCLEOTIDE SEQUENCE</scope>
    <source>
        <strain evidence="1">PC1</strain>
    </source>
</reference>
<dbReference type="InterPro" id="IPR026906">
    <property type="entry name" value="LRR_5"/>
</dbReference>
<dbReference type="Gene3D" id="3.80.10.10">
    <property type="entry name" value="Ribonuclease Inhibitor"/>
    <property type="match status" value="1"/>
</dbReference>
<dbReference type="Pfam" id="PF13306">
    <property type="entry name" value="LRR_5"/>
    <property type="match status" value="1"/>
</dbReference>
<sequence>NLFQISLEKIDWQHDDKILLNNCLILSQKEYPVASFKNRSDFKGVFAPNLAVMSQDLFRYNDSLECVFSPNVTKIEYGVFYMCRKLETVDFPKVEHIGSHAFTASMVKHLNLPSLRIIDNYALYLCNQLQIFRAAKLTQAGCILFQNLPSLELLVITSLKTIEDFFLKCCSSLTTVVAPLLQDFKCECGCCPKCTGALEKDQRKLTMQKKLADLQEDQKRLFQHKQELTEKGLKSKECIRNVIEKSYGTEEIDDEIVESGGE</sequence>
<proteinExistence type="predicted"/>
<dbReference type="PANTHER" id="PTHR45661">
    <property type="entry name" value="SURFACE ANTIGEN"/>
    <property type="match status" value="1"/>
</dbReference>
<feature type="non-terminal residue" evidence="1">
    <location>
        <position position="1"/>
    </location>
</feature>
<organism evidence="1">
    <name type="scientific">Trepomonas sp. PC1</name>
    <dbReference type="NCBI Taxonomy" id="1076344"/>
    <lineage>
        <taxon>Eukaryota</taxon>
        <taxon>Metamonada</taxon>
        <taxon>Diplomonadida</taxon>
        <taxon>Hexamitidae</taxon>
        <taxon>Hexamitinae</taxon>
        <taxon>Trepomonas</taxon>
    </lineage>
</organism>
<accession>A0A146KF34</accession>
<dbReference type="EMBL" id="GDID01001206">
    <property type="protein sequence ID" value="JAP95400.1"/>
    <property type="molecule type" value="Transcribed_RNA"/>
</dbReference>
<dbReference type="InterPro" id="IPR053139">
    <property type="entry name" value="Surface_bspA-like"/>
</dbReference>
<gene>
    <name evidence="1" type="ORF">TPC1_11626</name>
</gene>
<dbReference type="InterPro" id="IPR032675">
    <property type="entry name" value="LRR_dom_sf"/>
</dbReference>
<dbReference type="PANTHER" id="PTHR45661:SF3">
    <property type="entry name" value="IG-LIKE DOMAIN-CONTAINING PROTEIN"/>
    <property type="match status" value="1"/>
</dbReference>